<protein>
    <recommendedName>
        <fullName evidence="2">Large polyvalent protein associated domain-containing protein</fullName>
    </recommendedName>
</protein>
<dbReference type="EMBL" id="PZZP01000016">
    <property type="protein sequence ID" value="PTM50454.1"/>
    <property type="molecule type" value="Genomic_DNA"/>
</dbReference>
<evidence type="ECO:0000313" key="3">
    <source>
        <dbReference type="EMBL" id="PTM50454.1"/>
    </source>
</evidence>
<evidence type="ECO:0000256" key="1">
    <source>
        <dbReference type="SAM" id="MobiDB-lite"/>
    </source>
</evidence>
<dbReference type="AlphaFoldDB" id="A0A2T4YX88"/>
<keyword evidence="4" id="KW-1185">Reference proteome</keyword>
<feature type="region of interest" description="Disordered" evidence="1">
    <location>
        <begin position="182"/>
        <end position="223"/>
    </location>
</feature>
<reference evidence="3 4" key="1">
    <citation type="submission" date="2018-04" db="EMBL/GenBank/DDBJ databases">
        <title>Genomic Encyclopedia of Archaeal and Bacterial Type Strains, Phase II (KMG-II): from individual species to whole genera.</title>
        <authorList>
            <person name="Goeker M."/>
        </authorList>
    </citation>
    <scope>NUCLEOTIDE SEQUENCE [LARGE SCALE GENOMIC DNA]</scope>
    <source>
        <strain evidence="3 4">DSM 45169</strain>
    </source>
</reference>
<organism evidence="3 4">
    <name type="scientific">Desmospora activa DSM 45169</name>
    <dbReference type="NCBI Taxonomy" id="1121389"/>
    <lineage>
        <taxon>Bacteria</taxon>
        <taxon>Bacillati</taxon>
        <taxon>Bacillota</taxon>
        <taxon>Bacilli</taxon>
        <taxon>Bacillales</taxon>
        <taxon>Thermoactinomycetaceae</taxon>
        <taxon>Desmospora</taxon>
    </lineage>
</organism>
<proteinExistence type="predicted"/>
<dbReference type="Pfam" id="PF18847">
    <property type="entry name" value="LPD29"/>
    <property type="match status" value="1"/>
</dbReference>
<gene>
    <name evidence="3" type="ORF">C8J48_3792</name>
</gene>
<dbReference type="InterPro" id="IPR041311">
    <property type="entry name" value="LPD29"/>
</dbReference>
<dbReference type="Proteomes" id="UP000241639">
    <property type="component" value="Unassembled WGS sequence"/>
</dbReference>
<sequence length="223" mass="25862">MAKATEVAKKIRKVLKEQFPGTKFSVRTDQYSMGASIIIKWTNFPTEQTVDKVVRPYEQVSRDPITGDILSGGNLHISAVNKWTSELREEIEKEMPHHIKRSDLEYYRYFRETSEKVYERYRERIEAPTNRGQVMKDPEGAVTIRQKMALHRATGLNTTEWELTKAQAGQLISKHKKGQDITPDLEKMGLILPKKQPKTNETARRMPPTSHKKKKRARHSIPH</sequence>
<evidence type="ECO:0000259" key="2">
    <source>
        <dbReference type="Pfam" id="PF18847"/>
    </source>
</evidence>
<evidence type="ECO:0000313" key="4">
    <source>
        <dbReference type="Proteomes" id="UP000241639"/>
    </source>
</evidence>
<accession>A0A2T4YX88</accession>
<feature type="domain" description="Large polyvalent protein associated" evidence="2">
    <location>
        <begin position="4"/>
        <end position="67"/>
    </location>
</feature>
<comment type="caution">
    <text evidence="3">The sequence shown here is derived from an EMBL/GenBank/DDBJ whole genome shotgun (WGS) entry which is preliminary data.</text>
</comment>
<feature type="non-terminal residue" evidence="3">
    <location>
        <position position="223"/>
    </location>
</feature>
<dbReference type="RefSeq" id="WP_342748268.1">
    <property type="nucleotide sequence ID" value="NZ_PZZP01000016.1"/>
</dbReference>
<feature type="compositionally biased region" description="Basic residues" evidence="1">
    <location>
        <begin position="210"/>
        <end position="223"/>
    </location>
</feature>
<name>A0A2T4YX88_9BACL</name>